<dbReference type="NCBIfam" id="TIGR02937">
    <property type="entry name" value="sigma70-ECF"/>
    <property type="match status" value="1"/>
</dbReference>
<evidence type="ECO:0000313" key="8">
    <source>
        <dbReference type="Proteomes" id="UP000252707"/>
    </source>
</evidence>
<evidence type="ECO:0000259" key="6">
    <source>
        <dbReference type="Pfam" id="PF22029"/>
    </source>
</evidence>
<organism evidence="7 8">
    <name type="scientific">Thioalbus denitrificans</name>
    <dbReference type="NCBI Taxonomy" id="547122"/>
    <lineage>
        <taxon>Bacteria</taxon>
        <taxon>Pseudomonadati</taxon>
        <taxon>Pseudomonadota</taxon>
        <taxon>Gammaproteobacteria</taxon>
        <taxon>Chromatiales</taxon>
        <taxon>Ectothiorhodospiraceae</taxon>
        <taxon>Thioalbus</taxon>
    </lineage>
</organism>
<dbReference type="InterPro" id="IPR039425">
    <property type="entry name" value="RNA_pol_sigma-70-like"/>
</dbReference>
<dbReference type="SUPFAM" id="SSF88946">
    <property type="entry name" value="Sigma2 domain of RNA polymerase sigma factors"/>
    <property type="match status" value="1"/>
</dbReference>
<dbReference type="GO" id="GO:0016987">
    <property type="term" value="F:sigma factor activity"/>
    <property type="evidence" value="ECO:0007669"/>
    <property type="project" value="UniProtKB-KW"/>
</dbReference>
<comment type="caution">
    <text evidence="7">The sequence shown here is derived from an EMBL/GenBank/DDBJ whole genome shotgun (WGS) entry which is preliminary data.</text>
</comment>
<dbReference type="SUPFAM" id="SSF88659">
    <property type="entry name" value="Sigma3 and sigma4 domains of RNA polymerase sigma factors"/>
    <property type="match status" value="1"/>
</dbReference>
<keyword evidence="3" id="KW-0731">Sigma factor</keyword>
<dbReference type="GO" id="GO:0006352">
    <property type="term" value="P:DNA-templated transcription initiation"/>
    <property type="evidence" value="ECO:0007669"/>
    <property type="project" value="InterPro"/>
</dbReference>
<protein>
    <submittedName>
        <fullName evidence="7">RNA polymerase sigma-70 factor (ECF subfamily)</fullName>
    </submittedName>
</protein>
<dbReference type="PANTHER" id="PTHR43133:SF25">
    <property type="entry name" value="RNA POLYMERASE SIGMA FACTOR RFAY-RELATED"/>
    <property type="match status" value="1"/>
</dbReference>
<comment type="similarity">
    <text evidence="1">Belongs to the sigma-70 factor family. ECF subfamily.</text>
</comment>
<evidence type="ECO:0000256" key="2">
    <source>
        <dbReference type="ARBA" id="ARBA00023015"/>
    </source>
</evidence>
<dbReference type="InterPro" id="IPR013325">
    <property type="entry name" value="RNA_pol_sigma_r2"/>
</dbReference>
<dbReference type="OrthoDB" id="9797134at2"/>
<dbReference type="PANTHER" id="PTHR43133">
    <property type="entry name" value="RNA POLYMERASE ECF-TYPE SIGMA FACTO"/>
    <property type="match status" value="1"/>
</dbReference>
<reference evidence="7 8" key="1">
    <citation type="submission" date="2018-07" db="EMBL/GenBank/DDBJ databases">
        <title>Genomic Encyclopedia of Type Strains, Phase IV (KMG-IV): sequencing the most valuable type-strain genomes for metagenomic binning, comparative biology and taxonomic classification.</title>
        <authorList>
            <person name="Goeker M."/>
        </authorList>
    </citation>
    <scope>NUCLEOTIDE SEQUENCE [LARGE SCALE GENOMIC DNA]</scope>
    <source>
        <strain evidence="7 8">DSM 26407</strain>
    </source>
</reference>
<evidence type="ECO:0000259" key="5">
    <source>
        <dbReference type="Pfam" id="PF08281"/>
    </source>
</evidence>
<evidence type="ECO:0000256" key="4">
    <source>
        <dbReference type="ARBA" id="ARBA00023163"/>
    </source>
</evidence>
<dbReference type="Proteomes" id="UP000252707">
    <property type="component" value="Unassembled WGS sequence"/>
</dbReference>
<accession>A0A369C9N0</accession>
<dbReference type="InterPro" id="IPR013324">
    <property type="entry name" value="RNA_pol_sigma_r3/r4-like"/>
</dbReference>
<dbReference type="Gene3D" id="1.10.10.10">
    <property type="entry name" value="Winged helix-like DNA-binding domain superfamily/Winged helix DNA-binding domain"/>
    <property type="match status" value="1"/>
</dbReference>
<name>A0A369C9N0_9GAMM</name>
<evidence type="ECO:0000256" key="1">
    <source>
        <dbReference type="ARBA" id="ARBA00010641"/>
    </source>
</evidence>
<gene>
    <name evidence="7" type="ORF">DFQ59_104176</name>
</gene>
<proteinExistence type="inferred from homology"/>
<keyword evidence="8" id="KW-1185">Reference proteome</keyword>
<dbReference type="InterPro" id="IPR053866">
    <property type="entry name" value="PhyR_sigma2"/>
</dbReference>
<feature type="domain" description="RNA polymerase sigma factor 70 region 4 type 2" evidence="5">
    <location>
        <begin position="102"/>
        <end position="154"/>
    </location>
</feature>
<keyword evidence="2" id="KW-0805">Transcription regulation</keyword>
<dbReference type="Pfam" id="PF22029">
    <property type="entry name" value="PhyR_sigma2"/>
    <property type="match status" value="1"/>
</dbReference>
<dbReference type="InterPro" id="IPR013249">
    <property type="entry name" value="RNA_pol_sigma70_r4_t2"/>
</dbReference>
<keyword evidence="4" id="KW-0804">Transcription</keyword>
<evidence type="ECO:0000256" key="3">
    <source>
        <dbReference type="ARBA" id="ARBA00023082"/>
    </source>
</evidence>
<feature type="domain" description="PhyR sigma2" evidence="6">
    <location>
        <begin position="9"/>
        <end position="62"/>
    </location>
</feature>
<dbReference type="CDD" id="cd06171">
    <property type="entry name" value="Sigma70_r4"/>
    <property type="match status" value="1"/>
</dbReference>
<evidence type="ECO:0000313" key="7">
    <source>
        <dbReference type="EMBL" id="RCX30740.1"/>
    </source>
</evidence>
<dbReference type="EMBL" id="QPJY01000004">
    <property type="protein sequence ID" value="RCX30740.1"/>
    <property type="molecule type" value="Genomic_DNA"/>
</dbReference>
<dbReference type="InterPro" id="IPR014284">
    <property type="entry name" value="RNA_pol_sigma-70_dom"/>
</dbReference>
<dbReference type="Pfam" id="PF08281">
    <property type="entry name" value="Sigma70_r4_2"/>
    <property type="match status" value="1"/>
</dbReference>
<dbReference type="GO" id="GO:0003677">
    <property type="term" value="F:DNA binding"/>
    <property type="evidence" value="ECO:0007669"/>
    <property type="project" value="InterPro"/>
</dbReference>
<sequence>MDHFTRRLALHVPRLRRYARALAGNAAEADDLVQDCLERAWRHARQWREAEDMRPWLFAILHNVFVSGVRRRVRGPRFATLEEVPEPVAGGDSRPEGVAALRDLERALGGLRDEQREVLLLVALEGLSYEEAAAVLDIPLGTVMSRLYRAREQLRRQLTGEETMGLRRIK</sequence>
<dbReference type="Gene3D" id="1.10.1740.10">
    <property type="match status" value="1"/>
</dbReference>
<dbReference type="InterPro" id="IPR036388">
    <property type="entry name" value="WH-like_DNA-bd_sf"/>
</dbReference>
<dbReference type="AlphaFoldDB" id="A0A369C9N0"/>
<dbReference type="RefSeq" id="WP_114279722.1">
    <property type="nucleotide sequence ID" value="NZ_QPJY01000004.1"/>
</dbReference>